<sequence length="81" mass="8886">MLRREPVQTDIERVSQFLQGKKVLITVAGGSIGSELCRQIFKSSPAEMILVGHGENSVFNIQQEIGQAVQVVKYDTKCHGG</sequence>
<dbReference type="InterPro" id="IPR036291">
    <property type="entry name" value="NAD(P)-bd_dom_sf"/>
</dbReference>
<protein>
    <recommendedName>
        <fullName evidence="2">Polysaccharide biosynthesis protein CapD-like domain-containing protein</fullName>
    </recommendedName>
</protein>
<dbReference type="STRING" id="1479485.DA73_0223585"/>
<dbReference type="SUPFAM" id="SSF51735">
    <property type="entry name" value="NAD(P)-binding Rossmann-fold domains"/>
    <property type="match status" value="1"/>
</dbReference>
<dbReference type="EMBL" id="JHEG02000048">
    <property type="protein sequence ID" value="KIE11355.1"/>
    <property type="molecule type" value="Genomic_DNA"/>
</dbReference>
<accession>A0A0C1RH09</accession>
<evidence type="ECO:0000256" key="1">
    <source>
        <dbReference type="ARBA" id="ARBA00007430"/>
    </source>
</evidence>
<dbReference type="InterPro" id="IPR051203">
    <property type="entry name" value="Polysaccharide_Synthase-Rel"/>
</dbReference>
<organism evidence="3">
    <name type="scientific">Tolypothrix bouteillei VB521301</name>
    <dbReference type="NCBI Taxonomy" id="1479485"/>
    <lineage>
        <taxon>Bacteria</taxon>
        <taxon>Bacillati</taxon>
        <taxon>Cyanobacteriota</taxon>
        <taxon>Cyanophyceae</taxon>
        <taxon>Nostocales</taxon>
        <taxon>Tolypothrichaceae</taxon>
        <taxon>Tolypothrix</taxon>
    </lineage>
</organism>
<feature type="domain" description="Polysaccharide biosynthesis protein CapD-like" evidence="2">
    <location>
        <begin position="23"/>
        <end position="71"/>
    </location>
</feature>
<dbReference type="Pfam" id="PF02719">
    <property type="entry name" value="Polysacc_synt_2"/>
    <property type="match status" value="1"/>
</dbReference>
<dbReference type="Gene3D" id="3.40.50.720">
    <property type="entry name" value="NAD(P)-binding Rossmann-like Domain"/>
    <property type="match status" value="1"/>
</dbReference>
<dbReference type="PANTHER" id="PTHR43318">
    <property type="entry name" value="UDP-N-ACETYLGLUCOSAMINE 4,6-DEHYDRATASE"/>
    <property type="match status" value="1"/>
</dbReference>
<comment type="caution">
    <text evidence="3">The sequence shown here is derived from an EMBL/GenBank/DDBJ whole genome shotgun (WGS) entry which is preliminary data.</text>
</comment>
<proteinExistence type="inferred from homology"/>
<reference evidence="3" key="1">
    <citation type="journal article" date="2015" name="Genome Announc.">
        <title>Draft Genome Sequence of Tolypothrix boutellei Strain VB521301.</title>
        <authorList>
            <person name="Chandrababunaidu M.M."/>
            <person name="Singh D."/>
            <person name="Sen D."/>
            <person name="Bhan S."/>
            <person name="Das S."/>
            <person name="Gupta A."/>
            <person name="Adhikary S.P."/>
            <person name="Tripathy S."/>
        </authorList>
    </citation>
    <scope>NUCLEOTIDE SEQUENCE</scope>
    <source>
        <strain evidence="3">VB521301</strain>
    </source>
</reference>
<evidence type="ECO:0000313" key="3">
    <source>
        <dbReference type="EMBL" id="KIE11355.1"/>
    </source>
</evidence>
<dbReference type="InterPro" id="IPR003869">
    <property type="entry name" value="Polysac_CapD-like"/>
</dbReference>
<dbReference type="AlphaFoldDB" id="A0A0C1RH09"/>
<name>A0A0C1RH09_9CYAN</name>
<dbReference type="PANTHER" id="PTHR43318:SF1">
    <property type="entry name" value="POLYSACCHARIDE BIOSYNTHESIS PROTEIN EPSC-RELATED"/>
    <property type="match status" value="1"/>
</dbReference>
<comment type="similarity">
    <text evidence="1">Belongs to the polysaccharide synthase family.</text>
</comment>
<evidence type="ECO:0000259" key="2">
    <source>
        <dbReference type="Pfam" id="PF02719"/>
    </source>
</evidence>
<gene>
    <name evidence="3" type="ORF">DA73_0223585</name>
</gene>